<reference evidence="2" key="1">
    <citation type="submission" date="2016-03" db="EMBL/GenBank/DDBJ databases">
        <title>Mechanisms controlling the formation of the plant cell surface in tip-growing cells are functionally conserved among land plants.</title>
        <authorList>
            <person name="Honkanen S."/>
            <person name="Jones V.A."/>
            <person name="Morieri G."/>
            <person name="Champion C."/>
            <person name="Hetherington A.J."/>
            <person name="Kelly S."/>
            <person name="Saint-Marcoux D."/>
            <person name="Proust H."/>
            <person name="Prescott H."/>
            <person name="Dolan L."/>
        </authorList>
    </citation>
    <scope>NUCLEOTIDE SEQUENCE [LARGE SCALE GENOMIC DNA]</scope>
    <source>
        <tissue evidence="2">Whole gametophyte</tissue>
    </source>
</reference>
<keyword evidence="3" id="KW-1185">Reference proteome</keyword>
<dbReference type="EMBL" id="LVLJ01001741">
    <property type="protein sequence ID" value="OAE28371.1"/>
    <property type="molecule type" value="Genomic_DNA"/>
</dbReference>
<sequence length="147" mass="14965">MSTSSTASSRKRLGATRPCPRGRTGAGSWIRGPPPERSQKLPDKDYSVTGSVGESVVEKPGSTVYANGPATLASRANQLHGATRKSRGSALPAVDAKLPVEPVMMAVDKKRSACSRAMTGLRSGDGALVESPANFQSLRGGGGGGGA</sequence>
<evidence type="ECO:0000313" key="2">
    <source>
        <dbReference type="EMBL" id="OAE28371.1"/>
    </source>
</evidence>
<name>A0A176W6Y3_MARPO</name>
<comment type="caution">
    <text evidence="2">The sequence shown here is derived from an EMBL/GenBank/DDBJ whole genome shotgun (WGS) entry which is preliminary data.</text>
</comment>
<feature type="region of interest" description="Disordered" evidence="1">
    <location>
        <begin position="1"/>
        <end position="54"/>
    </location>
</feature>
<gene>
    <name evidence="2" type="ORF">AXG93_2490s1620</name>
</gene>
<proteinExistence type="predicted"/>
<protein>
    <submittedName>
        <fullName evidence="2">Uncharacterized protein</fullName>
    </submittedName>
</protein>
<dbReference type="Proteomes" id="UP000077202">
    <property type="component" value="Unassembled WGS sequence"/>
</dbReference>
<evidence type="ECO:0000313" key="3">
    <source>
        <dbReference type="Proteomes" id="UP000077202"/>
    </source>
</evidence>
<organism evidence="2 3">
    <name type="scientific">Marchantia polymorpha subsp. ruderalis</name>
    <dbReference type="NCBI Taxonomy" id="1480154"/>
    <lineage>
        <taxon>Eukaryota</taxon>
        <taxon>Viridiplantae</taxon>
        <taxon>Streptophyta</taxon>
        <taxon>Embryophyta</taxon>
        <taxon>Marchantiophyta</taxon>
        <taxon>Marchantiopsida</taxon>
        <taxon>Marchantiidae</taxon>
        <taxon>Marchantiales</taxon>
        <taxon>Marchantiaceae</taxon>
        <taxon>Marchantia</taxon>
    </lineage>
</organism>
<evidence type="ECO:0000256" key="1">
    <source>
        <dbReference type="SAM" id="MobiDB-lite"/>
    </source>
</evidence>
<accession>A0A176W6Y3</accession>
<dbReference type="AlphaFoldDB" id="A0A176W6Y3"/>
<feature type="compositionally biased region" description="Basic and acidic residues" evidence="1">
    <location>
        <begin position="37"/>
        <end position="46"/>
    </location>
</feature>